<dbReference type="HOGENOM" id="CLU_2799426_0_0_1"/>
<reference evidence="1" key="2">
    <citation type="submission" date="2015-06" db="UniProtKB">
        <authorList>
            <consortium name="EnsemblProtists"/>
        </authorList>
    </citation>
    <scope>IDENTIFICATION</scope>
    <source>
        <strain evidence="1">Emoy2</strain>
    </source>
</reference>
<evidence type="ECO:0000313" key="1">
    <source>
        <dbReference type="EnsemblProtists" id="HpaP804952"/>
    </source>
</evidence>
<protein>
    <submittedName>
        <fullName evidence="1">Uncharacterized protein</fullName>
    </submittedName>
</protein>
<evidence type="ECO:0000313" key="2">
    <source>
        <dbReference type="Proteomes" id="UP000011713"/>
    </source>
</evidence>
<organism evidence="1 2">
    <name type="scientific">Hyaloperonospora arabidopsidis (strain Emoy2)</name>
    <name type="common">Downy mildew agent</name>
    <name type="synonym">Peronospora arabidopsidis</name>
    <dbReference type="NCBI Taxonomy" id="559515"/>
    <lineage>
        <taxon>Eukaryota</taxon>
        <taxon>Sar</taxon>
        <taxon>Stramenopiles</taxon>
        <taxon>Oomycota</taxon>
        <taxon>Peronosporomycetes</taxon>
        <taxon>Peronosporales</taxon>
        <taxon>Peronosporaceae</taxon>
        <taxon>Hyaloperonospora</taxon>
    </lineage>
</organism>
<proteinExistence type="predicted"/>
<dbReference type="EMBL" id="JH598194">
    <property type="status" value="NOT_ANNOTATED_CDS"/>
    <property type="molecule type" value="Genomic_DNA"/>
</dbReference>
<dbReference type="InParanoid" id="M4BF83"/>
<accession>M4BF83</accession>
<dbReference type="Proteomes" id="UP000011713">
    <property type="component" value="Unassembled WGS sequence"/>
</dbReference>
<dbReference type="EnsemblProtists" id="HpaT804952">
    <property type="protein sequence ID" value="HpaP804952"/>
    <property type="gene ID" value="HpaG804952"/>
</dbReference>
<name>M4BF83_HYAAE</name>
<dbReference type="VEuPathDB" id="FungiDB:HpaG804952"/>
<reference evidence="2" key="1">
    <citation type="journal article" date="2010" name="Science">
        <title>Signatures of adaptation to obligate biotrophy in the Hyaloperonospora arabidopsidis genome.</title>
        <authorList>
            <person name="Baxter L."/>
            <person name="Tripathy S."/>
            <person name="Ishaque N."/>
            <person name="Boot N."/>
            <person name="Cabral A."/>
            <person name="Kemen E."/>
            <person name="Thines M."/>
            <person name="Ah-Fong A."/>
            <person name="Anderson R."/>
            <person name="Badejoko W."/>
            <person name="Bittner-Eddy P."/>
            <person name="Boore J.L."/>
            <person name="Chibucos M.C."/>
            <person name="Coates M."/>
            <person name="Dehal P."/>
            <person name="Delehaunty K."/>
            <person name="Dong S."/>
            <person name="Downton P."/>
            <person name="Dumas B."/>
            <person name="Fabro G."/>
            <person name="Fronick C."/>
            <person name="Fuerstenberg S.I."/>
            <person name="Fulton L."/>
            <person name="Gaulin E."/>
            <person name="Govers F."/>
            <person name="Hughes L."/>
            <person name="Humphray S."/>
            <person name="Jiang R.H."/>
            <person name="Judelson H."/>
            <person name="Kamoun S."/>
            <person name="Kyung K."/>
            <person name="Meijer H."/>
            <person name="Minx P."/>
            <person name="Morris P."/>
            <person name="Nelson J."/>
            <person name="Phuntumart V."/>
            <person name="Qutob D."/>
            <person name="Rehmany A."/>
            <person name="Rougon-Cardoso A."/>
            <person name="Ryden P."/>
            <person name="Torto-Alalibo T."/>
            <person name="Studholme D."/>
            <person name="Wang Y."/>
            <person name="Win J."/>
            <person name="Wood J."/>
            <person name="Clifton S.W."/>
            <person name="Rogers J."/>
            <person name="Van den Ackerveken G."/>
            <person name="Jones J.D."/>
            <person name="McDowell J.M."/>
            <person name="Beynon J."/>
            <person name="Tyler B.M."/>
        </authorList>
    </citation>
    <scope>NUCLEOTIDE SEQUENCE [LARGE SCALE GENOMIC DNA]</scope>
    <source>
        <strain evidence="2">Emoy2</strain>
    </source>
</reference>
<dbReference type="AlphaFoldDB" id="M4BF83"/>
<keyword evidence="2" id="KW-1185">Reference proteome</keyword>
<sequence>MACSTPYLQAGPRACCARSHHLWAQTAQGRCKRVFVSSAAANSFRLVRYSYFSFFNHLIDYLESILSF</sequence>